<dbReference type="RefSeq" id="XP_017772242.1">
    <property type="nucleotide sequence ID" value="XM_017916753.1"/>
</dbReference>
<keyword evidence="6" id="KW-0443">Lipid metabolism</keyword>
<dbReference type="Gene3D" id="3.20.20.80">
    <property type="entry name" value="Glycosidases"/>
    <property type="match status" value="1"/>
</dbReference>
<dbReference type="InterPro" id="IPR001139">
    <property type="entry name" value="Glyco_hydro_30"/>
</dbReference>
<evidence type="ECO:0000256" key="4">
    <source>
        <dbReference type="ARBA" id="ARBA00022729"/>
    </source>
</evidence>
<keyword evidence="6" id="KW-0326">Glycosidase</keyword>
<evidence type="ECO:0000259" key="8">
    <source>
        <dbReference type="Pfam" id="PF02055"/>
    </source>
</evidence>
<evidence type="ECO:0000256" key="2">
    <source>
        <dbReference type="ARBA" id="ARBA00005382"/>
    </source>
</evidence>
<dbReference type="InterPro" id="IPR033452">
    <property type="entry name" value="GH30_C"/>
</dbReference>
<keyword evidence="4 7" id="KW-0732">Signal</keyword>
<dbReference type="InterPro" id="IPR033453">
    <property type="entry name" value="Glyco_hydro_30_TIM-barrel"/>
</dbReference>
<evidence type="ECO:0000313" key="11">
    <source>
        <dbReference type="RefSeq" id="XP_017772242.1"/>
    </source>
</evidence>
<reference evidence="11" key="1">
    <citation type="submission" date="2025-08" db="UniProtKB">
        <authorList>
            <consortium name="RefSeq"/>
        </authorList>
    </citation>
    <scope>IDENTIFICATION</scope>
    <source>
        <tissue evidence="11">Whole Larva</tissue>
    </source>
</reference>
<sequence>MYSLTLALIAWWIVFANGQSCDQRKYDQDSVVCVCNATYCDSFDPITPEASGKYLIFTSDRDGRRFQKSVQNFSNPSNGSDSSWINRNVTYQGIVGFGGAFTDSTGININSLDEKTKSNLISAYFSKKGIEYNMGRVPIGGTDFSTHAYSYMDNQTVAYSNVSSTNFTLAPEDLQYKIPLIKNAQQVLGRKLKLFGSAWIAPRAWKSNGQYSGFGFLNREHFQDWADYHIRFLQLYKEQGLDFWGITTGNEPNNYLVPFNKVPTVAFFFYDQQTWINNNFGPTLRNSSYSNVKLIGLDDNRIVLGFLDDQLKSNVTRSFIDGIGIHWYTDFIPASVVTKFHNKYPNLFIFGSEACIQNMLQEPVVLGSWGRGEQYANDIINDLQNWMGGWVDWNMALNVQGGPTYINNFVDSPIIVNATAGEFYKQPTYYALGHFSKFLPENSVRVKIEDLENLQVVAFQRPDNATAVIVLNSNDDAREFKYFDNERGEISFNCTPHSISSILYW</sequence>
<dbReference type="PANTHER" id="PTHR11069:SF23">
    <property type="entry name" value="LYSOSOMAL ACID GLUCOSYLCERAMIDASE"/>
    <property type="match status" value="1"/>
</dbReference>
<protein>
    <recommendedName>
        <fullName evidence="3 6">Glucosylceramidase</fullName>
        <ecNumber evidence="3 6">3.2.1.45</ecNumber>
    </recommendedName>
</protein>
<keyword evidence="6" id="KW-0746">Sphingolipid metabolism</keyword>
<dbReference type="Pfam" id="PF02055">
    <property type="entry name" value="Glyco_hydro_30"/>
    <property type="match status" value="1"/>
</dbReference>
<dbReference type="EC" id="3.2.1.45" evidence="3 6"/>
<feature type="chain" id="PRO_5047042073" description="Glucosylceramidase" evidence="7">
    <location>
        <begin position="19"/>
        <end position="505"/>
    </location>
</feature>
<dbReference type="SUPFAM" id="SSF51445">
    <property type="entry name" value="(Trans)glycosidases"/>
    <property type="match status" value="1"/>
</dbReference>
<dbReference type="Proteomes" id="UP000695000">
    <property type="component" value="Unplaced"/>
</dbReference>
<evidence type="ECO:0000256" key="7">
    <source>
        <dbReference type="SAM" id="SignalP"/>
    </source>
</evidence>
<evidence type="ECO:0000313" key="10">
    <source>
        <dbReference type="Proteomes" id="UP000695000"/>
    </source>
</evidence>
<gene>
    <name evidence="11" type="primary">LOC108559455</name>
</gene>
<feature type="domain" description="Glycosyl hydrolase family 30 beta sandwich" evidence="9">
    <location>
        <begin position="442"/>
        <end position="501"/>
    </location>
</feature>
<keyword evidence="10" id="KW-1185">Reference proteome</keyword>
<dbReference type="Pfam" id="PF17189">
    <property type="entry name" value="Glyco_hydro_30C"/>
    <property type="match status" value="1"/>
</dbReference>
<keyword evidence="5 6" id="KW-0378">Hydrolase</keyword>
<evidence type="ECO:0000256" key="3">
    <source>
        <dbReference type="ARBA" id="ARBA00012658"/>
    </source>
</evidence>
<dbReference type="PANTHER" id="PTHR11069">
    <property type="entry name" value="GLUCOSYLCERAMIDASE"/>
    <property type="match status" value="1"/>
</dbReference>
<feature type="signal peptide" evidence="7">
    <location>
        <begin position="1"/>
        <end position="18"/>
    </location>
</feature>
<evidence type="ECO:0000256" key="5">
    <source>
        <dbReference type="ARBA" id="ARBA00022801"/>
    </source>
</evidence>
<feature type="domain" description="Glycosyl hydrolase family 30 TIM-barrel" evidence="8">
    <location>
        <begin position="94"/>
        <end position="439"/>
    </location>
</feature>
<name>A0ABM1MCE2_NICVS</name>
<dbReference type="PRINTS" id="PR00843">
    <property type="entry name" value="GLHYDRLASE30"/>
</dbReference>
<dbReference type="GeneID" id="108559455"/>
<comment type="catalytic activity">
    <reaction evidence="1">
        <text>a beta-D-glucosyl-(1&lt;-&gt;1')-N-acylsphing-4-enine + H2O = an N-acylsphing-4-enine + D-glucose</text>
        <dbReference type="Rhea" id="RHEA:13269"/>
        <dbReference type="ChEBI" id="CHEBI:4167"/>
        <dbReference type="ChEBI" id="CHEBI:15377"/>
        <dbReference type="ChEBI" id="CHEBI:22801"/>
        <dbReference type="ChEBI" id="CHEBI:52639"/>
        <dbReference type="EC" id="3.2.1.45"/>
    </reaction>
    <physiologicalReaction direction="left-to-right" evidence="1">
        <dbReference type="Rhea" id="RHEA:13270"/>
    </physiologicalReaction>
</comment>
<dbReference type="SUPFAM" id="SSF51011">
    <property type="entry name" value="Glycosyl hydrolase domain"/>
    <property type="match status" value="1"/>
</dbReference>
<evidence type="ECO:0000256" key="1">
    <source>
        <dbReference type="ARBA" id="ARBA00001013"/>
    </source>
</evidence>
<proteinExistence type="inferred from homology"/>
<evidence type="ECO:0000259" key="9">
    <source>
        <dbReference type="Pfam" id="PF17189"/>
    </source>
</evidence>
<accession>A0ABM1MCE2</accession>
<comment type="similarity">
    <text evidence="2 6">Belongs to the glycosyl hydrolase 30 family.</text>
</comment>
<evidence type="ECO:0000256" key="6">
    <source>
        <dbReference type="RuleBase" id="RU361188"/>
    </source>
</evidence>
<dbReference type="InterPro" id="IPR017853">
    <property type="entry name" value="GH"/>
</dbReference>
<organism evidence="10 11">
    <name type="scientific">Nicrophorus vespilloides</name>
    <name type="common">Boreal carrion beetle</name>
    <dbReference type="NCBI Taxonomy" id="110193"/>
    <lineage>
        <taxon>Eukaryota</taxon>
        <taxon>Metazoa</taxon>
        <taxon>Ecdysozoa</taxon>
        <taxon>Arthropoda</taxon>
        <taxon>Hexapoda</taxon>
        <taxon>Insecta</taxon>
        <taxon>Pterygota</taxon>
        <taxon>Neoptera</taxon>
        <taxon>Endopterygota</taxon>
        <taxon>Coleoptera</taxon>
        <taxon>Polyphaga</taxon>
        <taxon>Staphyliniformia</taxon>
        <taxon>Silphidae</taxon>
        <taxon>Nicrophorinae</taxon>
        <taxon>Nicrophorus</taxon>
    </lineage>
</organism>